<organism evidence="1 2">
    <name type="scientific">Hespellia stercorisuis DSM 15480</name>
    <dbReference type="NCBI Taxonomy" id="1121950"/>
    <lineage>
        <taxon>Bacteria</taxon>
        <taxon>Bacillati</taxon>
        <taxon>Bacillota</taxon>
        <taxon>Clostridia</taxon>
        <taxon>Lachnospirales</taxon>
        <taxon>Lachnospiraceae</taxon>
        <taxon>Hespellia</taxon>
    </lineage>
</organism>
<evidence type="ECO:0000313" key="2">
    <source>
        <dbReference type="Proteomes" id="UP000184301"/>
    </source>
</evidence>
<proteinExistence type="predicted"/>
<accession>A0A1M6RLK4</accession>
<dbReference type="OrthoDB" id="2063173at2"/>
<name>A0A1M6RLK4_9FIRM</name>
<dbReference type="Proteomes" id="UP000184301">
    <property type="component" value="Unassembled WGS sequence"/>
</dbReference>
<dbReference type="AlphaFoldDB" id="A0A1M6RLK4"/>
<dbReference type="RefSeq" id="WP_073111416.1">
    <property type="nucleotide sequence ID" value="NZ_FQZY01000043.1"/>
</dbReference>
<reference evidence="1 2" key="1">
    <citation type="submission" date="2016-11" db="EMBL/GenBank/DDBJ databases">
        <authorList>
            <person name="Jaros S."/>
            <person name="Januszkiewicz K."/>
            <person name="Wedrychowicz H."/>
        </authorList>
    </citation>
    <scope>NUCLEOTIDE SEQUENCE [LARGE SCALE GENOMIC DNA]</scope>
    <source>
        <strain evidence="1 2">DSM 15480</strain>
    </source>
</reference>
<evidence type="ECO:0000313" key="1">
    <source>
        <dbReference type="EMBL" id="SHK33335.1"/>
    </source>
</evidence>
<protein>
    <submittedName>
        <fullName evidence="1">Uncharacterized protein</fullName>
    </submittedName>
</protein>
<sequence length="1006" mass="110784">MAIRQRRGLKEEFVPSKLLPGEVAVATDTGNAWYCYAAGKVALIATSADIAILRSENAAYQEEQALITERIQSAVNSNSASIVTNEKSIMYNQKDISDLKSALASTNRNLDNVKGEVLGQIDAELENMKNDMTTLQIVVDEKVDGAYVEDGYLYMISNDEIVAGPLGPFSGTGGGGGSGGNNAILTVSNTSGWLSKSIASGAECEICFTWTSLEGDLPTGDGTLKVTINGLAKMTKDVSQGDTSVEVSKYLSAGSNRIKVSVTDVYGNSRSINYSVSVVEVSLASTFDASIPYTGAIPYTYVPTGNVEKTMHFVLDGNEIGTESTSSSGRQQTYTIPAQSHGSHVFLVYFTADAGGSTVESNHLYYELICVETGNSAPIITSDYNKTVEGQYTSIAIPYFVYNPESMTADILLTANDVHVAALTVDRTKQTWTYRADKIGNLELAITCGEISKTFSLTVTESNMDIGAETQDLSLHLSSYGRSNNEENPGTWSYGDIQAVFTGFNFSSDGWQLDADNNTVLRVAGDARLVIPYKAFEQDFRTRGKTIELEFATKDVMDYDTVILSCISGGKGIEITAQKAILKSEQSEIGTQYKEEEHVRISFVVEKRAENRLVYCYINGIMSGTVQYPQDDDFSQAAPLGISVGSNDCTIDLYCVRVYENDLTRFQVLDNWIADTQNVDDMLSRYNHNHVFDAYGQIVIPQLPKDLPYLVLEGAELPQYKGDKKIVSGYYVDPLHPDRNFRFENAQIDVQGTSSQYYARKNYKIKFKGGFILTDGTTVKVYKIREDAIGTSTFTYKADVASSEGANNVELVGIYNDACPYKTPPQVNNPNIRQGIDGFPIVIFWYNGTSTEFLGKYNFNNDKGTPEVYGFAEGDESWEVLNNTSDRVLFKSADYSGDAWKNDFEARYPEEYAESTRLSTLAEWLVSTDQEKATGAALPEPVTFGGTTYTTDTAEYRLAKFKTEFTEHIELDSALFYYLFTELFLMVDSRAKNMFPTVFTGGEANE</sequence>
<dbReference type="EMBL" id="FQZY01000043">
    <property type="protein sequence ID" value="SHK33335.1"/>
    <property type="molecule type" value="Genomic_DNA"/>
</dbReference>
<gene>
    <name evidence="1" type="ORF">SAMN02745243_02726</name>
</gene>
<keyword evidence="2" id="KW-1185">Reference proteome</keyword>
<dbReference type="STRING" id="1121950.SAMN02745243_02726"/>